<dbReference type="InterPro" id="IPR011990">
    <property type="entry name" value="TPR-like_helical_dom_sf"/>
</dbReference>
<dbReference type="SUPFAM" id="SSF48452">
    <property type="entry name" value="TPR-like"/>
    <property type="match status" value="1"/>
</dbReference>
<dbReference type="EMBL" id="CP108264">
    <property type="protein sequence ID" value="WTU77449.1"/>
    <property type="molecule type" value="Genomic_DNA"/>
</dbReference>
<organism evidence="1">
    <name type="scientific">Streptomyces sp. NBC_00049</name>
    <dbReference type="NCBI Taxonomy" id="2903617"/>
    <lineage>
        <taxon>Bacteria</taxon>
        <taxon>Bacillati</taxon>
        <taxon>Actinomycetota</taxon>
        <taxon>Actinomycetes</taxon>
        <taxon>Kitasatosporales</taxon>
        <taxon>Streptomycetaceae</taxon>
        <taxon>Streptomyces</taxon>
    </lineage>
</organism>
<evidence type="ECO:0000313" key="1">
    <source>
        <dbReference type="EMBL" id="WTU77449.1"/>
    </source>
</evidence>
<accession>A0AAU2JYT9</accession>
<proteinExistence type="predicted"/>
<protein>
    <recommendedName>
        <fullName evidence="2">Transcriptional regulator</fullName>
    </recommendedName>
</protein>
<sequence>MTLLRQLADGSRQRRHLLAAGVYSLAALPLPTWPIASRAVATVRADPAPGGRLEPAHAAAAEQMMDVFSAVDHAFGGGHSRTALSSYLAHDIGPRLRAPASPRLRERMLAAATQLAYLAGHMHFDDHAHGQAQHYYQAAMDLAAANNDRAGHAMSLRALSVQAGSLGHHSQALALAETAVTGRTHGPPLRQAFLYGQLAVAHAAIGDRQAALRALTVAERSLDRATSTTLPPIGGYHPAALAHQEAAVRALFGDRPGAVIALSASCATARPANADHA</sequence>
<gene>
    <name evidence="1" type="ORF">OG327_31275</name>
</gene>
<reference evidence="1" key="1">
    <citation type="submission" date="2022-10" db="EMBL/GenBank/DDBJ databases">
        <title>The complete genomes of actinobacterial strains from the NBC collection.</title>
        <authorList>
            <person name="Joergensen T.S."/>
            <person name="Alvarez Arevalo M."/>
            <person name="Sterndorff E.B."/>
            <person name="Faurdal D."/>
            <person name="Vuksanovic O."/>
            <person name="Mourched A.-S."/>
            <person name="Charusanti P."/>
            <person name="Shaw S."/>
            <person name="Blin K."/>
            <person name="Weber T."/>
        </authorList>
    </citation>
    <scope>NUCLEOTIDE SEQUENCE</scope>
    <source>
        <strain evidence="1">NBC_00049</strain>
    </source>
</reference>
<evidence type="ECO:0008006" key="2">
    <source>
        <dbReference type="Google" id="ProtNLM"/>
    </source>
</evidence>
<dbReference type="AlphaFoldDB" id="A0AAU2JYT9"/>
<name>A0AAU2JYT9_9ACTN</name>
<dbReference type="Gene3D" id="1.25.40.10">
    <property type="entry name" value="Tetratricopeptide repeat domain"/>
    <property type="match status" value="1"/>
</dbReference>